<accession>A0ABT0XTC7</accession>
<reference evidence="1 2" key="1">
    <citation type="submission" date="2022-06" db="EMBL/GenBank/DDBJ databases">
        <title>Actinoplanes abujensis sp. nov., isolated from Nigerian arid soil.</title>
        <authorList>
            <person name="Ding P."/>
        </authorList>
    </citation>
    <scope>NUCLEOTIDE SEQUENCE [LARGE SCALE GENOMIC DNA]</scope>
    <source>
        <strain evidence="2">TRM88002</strain>
    </source>
</reference>
<dbReference type="EMBL" id="JAMQOL010000006">
    <property type="protein sequence ID" value="MCM4077026.1"/>
    <property type="molecule type" value="Genomic_DNA"/>
</dbReference>
<proteinExistence type="predicted"/>
<evidence type="ECO:0000313" key="1">
    <source>
        <dbReference type="EMBL" id="MCM4077026.1"/>
    </source>
</evidence>
<dbReference type="RefSeq" id="WP_251796888.1">
    <property type="nucleotide sequence ID" value="NZ_JAMQOL010000006.1"/>
</dbReference>
<name>A0ABT0XTC7_9ACTN</name>
<evidence type="ECO:0000313" key="2">
    <source>
        <dbReference type="Proteomes" id="UP001523216"/>
    </source>
</evidence>
<dbReference type="Proteomes" id="UP001523216">
    <property type="component" value="Unassembled WGS sequence"/>
</dbReference>
<protein>
    <submittedName>
        <fullName evidence="1">Uncharacterized protein</fullName>
    </submittedName>
</protein>
<gene>
    <name evidence="1" type="ORF">LXN57_05535</name>
</gene>
<comment type="caution">
    <text evidence="1">The sequence shown here is derived from an EMBL/GenBank/DDBJ whole genome shotgun (WGS) entry which is preliminary data.</text>
</comment>
<keyword evidence="2" id="KW-1185">Reference proteome</keyword>
<organism evidence="1 2">
    <name type="scientific">Paractinoplanes hotanensis</name>
    <dbReference type="NCBI Taxonomy" id="2906497"/>
    <lineage>
        <taxon>Bacteria</taxon>
        <taxon>Bacillati</taxon>
        <taxon>Actinomycetota</taxon>
        <taxon>Actinomycetes</taxon>
        <taxon>Micromonosporales</taxon>
        <taxon>Micromonosporaceae</taxon>
        <taxon>Paractinoplanes</taxon>
    </lineage>
</organism>
<sequence>MKRWYSWTGAAVAILGSGMLAGIGPGSTPPEQDIALTTWHGGQSDYRFDIRASSVRGLYPGAKKPIDLTLVNSYPFPLKVSAIEGKLAGTSRRGCRPTSSNLTVGRFGSKLPLTLRPGTRTKVGSINVRMPNSVVDACQRTTFTIQITGRAAKAGR</sequence>